<accession>A0AA41X0Q0</accession>
<comment type="caution">
    <text evidence="2">The sequence shown here is derived from an EMBL/GenBank/DDBJ whole genome shotgun (WGS) entry which is preliminary data.</text>
</comment>
<name>A0AA41X0Q0_9ALTE</name>
<feature type="non-terminal residue" evidence="2">
    <location>
        <position position="1"/>
    </location>
</feature>
<feature type="region of interest" description="Disordered" evidence="1">
    <location>
        <begin position="1"/>
        <end position="52"/>
    </location>
</feature>
<sequence length="80" mass="7642">AEGSFTVDAASSDGSGNSASVSGSGSIDTIAPLLTVNDPGTGNDNTPTITGSGEVGAVVTVVVTDSLGNTQTIETVVDAD</sequence>
<dbReference type="EMBL" id="JANATA010000311">
    <property type="protein sequence ID" value="MCP3429994.1"/>
    <property type="molecule type" value="Genomic_DNA"/>
</dbReference>
<dbReference type="AlphaFoldDB" id="A0AA41X0Q0"/>
<reference evidence="2" key="1">
    <citation type="submission" date="2022-07" db="EMBL/GenBank/DDBJ databases">
        <title>Characterization of the Novel Bacterium Alteromonas immobilis LMIT006 and Alteromonas gregis LMIT007.</title>
        <authorList>
            <person name="Lin X."/>
        </authorList>
    </citation>
    <scope>NUCLEOTIDE SEQUENCE</scope>
    <source>
        <strain evidence="2">LMIT007</strain>
    </source>
</reference>
<feature type="non-terminal residue" evidence="2">
    <location>
        <position position="80"/>
    </location>
</feature>
<evidence type="ECO:0000313" key="2">
    <source>
        <dbReference type="EMBL" id="MCP3429994.1"/>
    </source>
</evidence>
<gene>
    <name evidence="2" type="ORF">NLF92_13720</name>
</gene>
<feature type="compositionally biased region" description="Polar residues" evidence="1">
    <location>
        <begin position="38"/>
        <end position="49"/>
    </location>
</feature>
<keyword evidence="3" id="KW-1185">Reference proteome</keyword>
<evidence type="ECO:0000256" key="1">
    <source>
        <dbReference type="SAM" id="MobiDB-lite"/>
    </source>
</evidence>
<dbReference type="Proteomes" id="UP001165413">
    <property type="component" value="Unassembled WGS sequence"/>
</dbReference>
<evidence type="ECO:0000313" key="3">
    <source>
        <dbReference type="Proteomes" id="UP001165413"/>
    </source>
</evidence>
<proteinExistence type="predicted"/>
<protein>
    <submittedName>
        <fullName evidence="2">RTX toxin</fullName>
    </submittedName>
</protein>
<organism evidence="2 3">
    <name type="scientific">Opacimonas viscosa</name>
    <dbReference type="NCBI Taxonomy" id="2961944"/>
    <lineage>
        <taxon>Bacteria</taxon>
        <taxon>Pseudomonadati</taxon>
        <taxon>Pseudomonadota</taxon>
        <taxon>Gammaproteobacteria</taxon>
        <taxon>Alteromonadales</taxon>
        <taxon>Alteromonadaceae</taxon>
        <taxon>Opacimonas</taxon>
    </lineage>
</organism>
<feature type="compositionally biased region" description="Low complexity" evidence="1">
    <location>
        <begin position="7"/>
        <end position="26"/>
    </location>
</feature>